<evidence type="ECO:0000313" key="3">
    <source>
        <dbReference type="EMBL" id="SDT71528.1"/>
    </source>
</evidence>
<keyword evidence="2" id="KW-0812">Transmembrane</keyword>
<evidence type="ECO:0000256" key="2">
    <source>
        <dbReference type="SAM" id="Phobius"/>
    </source>
</evidence>
<name>A0A1H2CLZ0_9ACTN</name>
<dbReference type="AlphaFoldDB" id="A0A1H2CLZ0"/>
<evidence type="ECO:0000256" key="1">
    <source>
        <dbReference type="SAM" id="MobiDB-lite"/>
    </source>
</evidence>
<keyword evidence="4" id="KW-1185">Reference proteome</keyword>
<protein>
    <submittedName>
        <fullName evidence="3">Uncharacterized protein</fullName>
    </submittedName>
</protein>
<organism evidence="3 4">
    <name type="scientific">Actinoplanes derwentensis</name>
    <dbReference type="NCBI Taxonomy" id="113562"/>
    <lineage>
        <taxon>Bacteria</taxon>
        <taxon>Bacillati</taxon>
        <taxon>Actinomycetota</taxon>
        <taxon>Actinomycetes</taxon>
        <taxon>Micromonosporales</taxon>
        <taxon>Micromonosporaceae</taxon>
        <taxon>Actinoplanes</taxon>
    </lineage>
</organism>
<dbReference type="STRING" id="113562.SAMN04489716_6191"/>
<feature type="region of interest" description="Disordered" evidence="1">
    <location>
        <begin position="212"/>
        <end position="261"/>
    </location>
</feature>
<sequence length="335" mass="34656">MGCVVTTDHLEVLFADLRADTLPTVQPPGTVAVRQTVRRRRTGRAVLSAAAAVLVIAGGIAVSTGHRSAAPPADATPSVTPSAIPSVAEDPLLKQANVARQALLAGQNGTPAIDAAEPVVGGYRVEHGKYPGKLLLRVACAGSGHFTLTVDAHDPKVEWKKIAQVPVECSDQPVPASTTFTMVASSTIHRMRLADAMDSSGNGGFAYQVTSATGAPLSGEPEPTDSYNPDRRLKLDGREPETEGTARLGRGRPQAGMAPSREEGRYLLLTKCTGTGIATLAVRSGGKDIVTVDTVCASPAGPQTETPGIPVDMMTSVSIRADGADGLLSWALIPS</sequence>
<dbReference type="EMBL" id="LT629758">
    <property type="protein sequence ID" value="SDT71528.1"/>
    <property type="molecule type" value="Genomic_DNA"/>
</dbReference>
<keyword evidence="2" id="KW-1133">Transmembrane helix</keyword>
<proteinExistence type="predicted"/>
<gene>
    <name evidence="3" type="ORF">SAMN04489716_6191</name>
</gene>
<accession>A0A1H2CLZ0</accession>
<evidence type="ECO:0000313" key="4">
    <source>
        <dbReference type="Proteomes" id="UP000198688"/>
    </source>
</evidence>
<feature type="compositionally biased region" description="Basic and acidic residues" evidence="1">
    <location>
        <begin position="228"/>
        <end position="241"/>
    </location>
</feature>
<reference evidence="3 4" key="1">
    <citation type="submission" date="2016-10" db="EMBL/GenBank/DDBJ databases">
        <authorList>
            <person name="de Groot N.N."/>
        </authorList>
    </citation>
    <scope>NUCLEOTIDE SEQUENCE [LARGE SCALE GENOMIC DNA]</scope>
    <source>
        <strain evidence="3 4">DSM 43941</strain>
    </source>
</reference>
<feature type="transmembrane region" description="Helical" evidence="2">
    <location>
        <begin position="45"/>
        <end position="62"/>
    </location>
</feature>
<keyword evidence="2" id="KW-0472">Membrane</keyword>
<dbReference type="Proteomes" id="UP000198688">
    <property type="component" value="Chromosome I"/>
</dbReference>